<keyword evidence="5" id="KW-1185">Reference proteome</keyword>
<evidence type="ECO:0000256" key="1">
    <source>
        <dbReference type="PROSITE-ProRule" id="PRU00023"/>
    </source>
</evidence>
<organism evidence="4 5">
    <name type="scientific">Monosiga brevicollis</name>
    <name type="common">Choanoflagellate</name>
    <dbReference type="NCBI Taxonomy" id="81824"/>
    <lineage>
        <taxon>Eukaryota</taxon>
        <taxon>Choanoflagellata</taxon>
        <taxon>Craspedida</taxon>
        <taxon>Salpingoecidae</taxon>
        <taxon>Monosiga</taxon>
    </lineage>
</organism>
<feature type="compositionally biased region" description="Acidic residues" evidence="3">
    <location>
        <begin position="540"/>
        <end position="553"/>
    </location>
</feature>
<evidence type="ECO:0000256" key="2">
    <source>
        <dbReference type="SAM" id="Coils"/>
    </source>
</evidence>
<feature type="region of interest" description="Disordered" evidence="3">
    <location>
        <begin position="161"/>
        <end position="201"/>
    </location>
</feature>
<dbReference type="STRING" id="81824.A9UR55"/>
<dbReference type="GeneID" id="5888587"/>
<name>A9UR55_MONBE</name>
<dbReference type="EMBL" id="CH991544">
    <property type="protein sequence ID" value="EDQ92189.1"/>
    <property type="molecule type" value="Genomic_DNA"/>
</dbReference>
<keyword evidence="1" id="KW-0040">ANK repeat</keyword>
<feature type="region of interest" description="Disordered" evidence="3">
    <location>
        <begin position="540"/>
        <end position="577"/>
    </location>
</feature>
<feature type="compositionally biased region" description="Polar residues" evidence="3">
    <location>
        <begin position="181"/>
        <end position="190"/>
    </location>
</feature>
<dbReference type="Gene3D" id="1.10.510.10">
    <property type="entry name" value="Transferase(Phosphotransferase) domain 1"/>
    <property type="match status" value="1"/>
</dbReference>
<gene>
    <name evidence="4" type="ORF">MONBRDRAFT_5952</name>
</gene>
<protein>
    <submittedName>
        <fullName evidence="4">Uncharacterized protein</fullName>
    </submittedName>
</protein>
<keyword evidence="2" id="KW-0175">Coiled coil</keyword>
<dbReference type="PANTHER" id="PTHR22677:SF4">
    <property type="entry name" value="USHER SYNDROME TYPE-1G PROTEIN-LIKE PROTEIN"/>
    <property type="match status" value="1"/>
</dbReference>
<dbReference type="SUPFAM" id="SSF56112">
    <property type="entry name" value="Protein kinase-like (PK-like)"/>
    <property type="match status" value="1"/>
</dbReference>
<dbReference type="PROSITE" id="PS50088">
    <property type="entry name" value="ANK_REPEAT"/>
    <property type="match status" value="1"/>
</dbReference>
<evidence type="ECO:0000313" key="5">
    <source>
        <dbReference type="Proteomes" id="UP000001357"/>
    </source>
</evidence>
<dbReference type="KEGG" id="mbr:MONBRDRAFT_5952"/>
<dbReference type="RefSeq" id="XP_001743475.1">
    <property type="nucleotide sequence ID" value="XM_001743423.1"/>
</dbReference>
<accession>A9UR55</accession>
<dbReference type="Gene3D" id="1.25.40.20">
    <property type="entry name" value="Ankyrin repeat-containing domain"/>
    <property type="match status" value="1"/>
</dbReference>
<dbReference type="InterPro" id="IPR036770">
    <property type="entry name" value="Ankyrin_rpt-contain_sf"/>
</dbReference>
<dbReference type="InParanoid" id="A9UR55"/>
<dbReference type="InterPro" id="IPR011009">
    <property type="entry name" value="Kinase-like_dom_sf"/>
</dbReference>
<dbReference type="SUPFAM" id="SSF48403">
    <property type="entry name" value="Ankyrin repeat"/>
    <property type="match status" value="1"/>
</dbReference>
<dbReference type="Pfam" id="PF12796">
    <property type="entry name" value="Ank_2"/>
    <property type="match status" value="1"/>
</dbReference>
<dbReference type="SMART" id="SM00248">
    <property type="entry name" value="ANK"/>
    <property type="match status" value="2"/>
</dbReference>
<evidence type="ECO:0000313" key="4">
    <source>
        <dbReference type="EMBL" id="EDQ92189.1"/>
    </source>
</evidence>
<proteinExistence type="predicted"/>
<dbReference type="AlphaFoldDB" id="A9UR55"/>
<reference evidence="4 5" key="1">
    <citation type="journal article" date="2008" name="Nature">
        <title>The genome of the choanoflagellate Monosiga brevicollis and the origin of metazoans.</title>
        <authorList>
            <consortium name="JGI Sequencing"/>
            <person name="King N."/>
            <person name="Westbrook M.J."/>
            <person name="Young S.L."/>
            <person name="Kuo A."/>
            <person name="Abedin M."/>
            <person name="Chapman J."/>
            <person name="Fairclough S."/>
            <person name="Hellsten U."/>
            <person name="Isogai Y."/>
            <person name="Letunic I."/>
            <person name="Marr M."/>
            <person name="Pincus D."/>
            <person name="Putnam N."/>
            <person name="Rokas A."/>
            <person name="Wright K.J."/>
            <person name="Zuzow R."/>
            <person name="Dirks W."/>
            <person name="Good M."/>
            <person name="Goodstein D."/>
            <person name="Lemons D."/>
            <person name="Li W."/>
            <person name="Lyons J.B."/>
            <person name="Morris A."/>
            <person name="Nichols S."/>
            <person name="Richter D.J."/>
            <person name="Salamov A."/>
            <person name="Bork P."/>
            <person name="Lim W.A."/>
            <person name="Manning G."/>
            <person name="Miller W.T."/>
            <person name="McGinnis W."/>
            <person name="Shapiro H."/>
            <person name="Tjian R."/>
            <person name="Grigoriev I.V."/>
            <person name="Rokhsar D."/>
        </authorList>
    </citation>
    <scope>NUCLEOTIDE SEQUENCE [LARGE SCALE GENOMIC DNA]</scope>
    <source>
        <strain evidence="5">MX1 / ATCC 50154</strain>
    </source>
</reference>
<dbReference type="Proteomes" id="UP000001357">
    <property type="component" value="Unassembled WGS sequence"/>
</dbReference>
<dbReference type="InterPro" id="IPR039323">
    <property type="entry name" value="ANKRD_45/46/60"/>
</dbReference>
<dbReference type="PROSITE" id="PS50297">
    <property type="entry name" value="ANK_REP_REGION"/>
    <property type="match status" value="1"/>
</dbReference>
<dbReference type="PANTHER" id="PTHR22677">
    <property type="entry name" value="ANKYRIN REPEAT DOMAIN-CONTAINING PROTEIN 60"/>
    <property type="match status" value="1"/>
</dbReference>
<evidence type="ECO:0000256" key="3">
    <source>
        <dbReference type="SAM" id="MobiDB-lite"/>
    </source>
</evidence>
<feature type="coiled-coil region" evidence="2">
    <location>
        <begin position="232"/>
        <end position="276"/>
    </location>
</feature>
<feature type="repeat" description="ANK" evidence="1">
    <location>
        <begin position="84"/>
        <end position="116"/>
    </location>
</feature>
<sequence>MANAGDQEFVFNAVGDFTCAVHSKNHKKCERIVLQAQERGLRGAFFEAVNHDPDVVFKAAQAGEPATLDLLHRNNVSFERTDSDGNTALHRAAEMGHLPVVMALVKHSANLGLLNNKGQTPLQRAKKKNKRDVVRYLSTCSDVLEEDSFVTRSSLTWSRSSTPFTMASVPSMSHRDASTGICRNSSSNGRPSGFAYKSDEGLNGQSVASSELDATEAASDAATSDVMDKELLDKLSREREEHRNTKRVLSSTLQHVNELEEEAEQAAKEKAASDSKLATLTSKLIEISMMSAGPSAWQALRRLLEVPADQLGRLTSVRSSLDGTLWSSRWRGCPIWIKDTGIPEATLERASDDVIAHLQQVLLVRHPRVLSVMGFCLLEMHGTSTLALILERAPCETFRTTLTSTAAAERLLVDLSGDGSRIRVMEDLAAALQFFHIIDVPFYRVHALSIWFWPDGHVKILPPLHALLQRLDVPSSASNSRRASANNLFKSSNAEVARPEYALARDVHQLGLLFLMLWTEQPHSDHTNSNNVLLGAVLEDEDDEGGDSGEDEVNGNTSLYNQSSTSSSASRHEEACRRVSNPNARLLISIMLNDNPACRPSMQSVLHVLAALRTQRGSLMTVDQVKSFLNGPHDADWKPPLDLQPLSDDPWFHTQIKCLPMDSSEEAIRLFKLRTDHLSAEVVRATLLLKPDAEVGFFGQILHEAAKMRYGNRCQPELSTQGQALIDRFYREARLLERCASARDIACVRVFMPFASVKAANKVLLGELTRTNSLRSSDSSDAVPGALFFLEERAAVNASLGLSQSNSATLLVCDAIVSNLCVTSTANSFDPVVTTHQDDLRLLVRQESHVLPRALIAIDFSSLV</sequence>
<dbReference type="InterPro" id="IPR002110">
    <property type="entry name" value="Ankyrin_rpt"/>
</dbReference>